<dbReference type="GO" id="GO:0004519">
    <property type="term" value="F:endonuclease activity"/>
    <property type="evidence" value="ECO:0007669"/>
    <property type="project" value="UniProtKB-KW"/>
</dbReference>
<evidence type="ECO:0000256" key="1">
    <source>
        <dbReference type="ARBA" id="ARBA00010923"/>
    </source>
</evidence>
<feature type="domain" description="Type I restriction modification DNA specificity" evidence="4">
    <location>
        <begin position="263"/>
        <end position="360"/>
    </location>
</feature>
<evidence type="ECO:0000313" key="6">
    <source>
        <dbReference type="Proteomes" id="UP000305881"/>
    </source>
</evidence>
<dbReference type="PANTHER" id="PTHR30408">
    <property type="entry name" value="TYPE-1 RESTRICTION ENZYME ECOKI SPECIFICITY PROTEIN"/>
    <property type="match status" value="1"/>
</dbReference>
<keyword evidence="5" id="KW-0540">Nuclease</keyword>
<reference evidence="6" key="1">
    <citation type="journal article" date="2019" name="J. Bacteriol.">
        <title>A Mutagenic Screen Identifies a TonB-Dependent Receptor Required for the Lanthanide Metal Switch in the Type I Methanotroph 'Methylotuvimicrobium buryatense' 5GB1C.</title>
        <authorList>
            <person name="Groom J.D."/>
            <person name="Ford S.M."/>
            <person name="Pesesky M.W."/>
            <person name="Lidstrom M.E."/>
        </authorList>
    </citation>
    <scope>NUCLEOTIDE SEQUENCE [LARGE SCALE GENOMIC DNA]</scope>
    <source>
        <strain evidence="6">5GB1C</strain>
    </source>
</reference>
<dbReference type="GO" id="GO:0009307">
    <property type="term" value="P:DNA restriction-modification system"/>
    <property type="evidence" value="ECO:0007669"/>
    <property type="project" value="UniProtKB-KW"/>
</dbReference>
<dbReference type="AlphaFoldDB" id="A0A4P9UJ44"/>
<evidence type="ECO:0000313" key="5">
    <source>
        <dbReference type="EMBL" id="QCW81182.1"/>
    </source>
</evidence>
<dbReference type="EMBL" id="CP035467">
    <property type="protein sequence ID" value="QCW81182.1"/>
    <property type="molecule type" value="Genomic_DNA"/>
</dbReference>
<organism evidence="5 6">
    <name type="scientific">Methylotuvimicrobium buryatense</name>
    <name type="common">Methylomicrobium buryatense</name>
    <dbReference type="NCBI Taxonomy" id="95641"/>
    <lineage>
        <taxon>Bacteria</taxon>
        <taxon>Pseudomonadati</taxon>
        <taxon>Pseudomonadota</taxon>
        <taxon>Gammaproteobacteria</taxon>
        <taxon>Methylococcales</taxon>
        <taxon>Methylococcaceae</taxon>
        <taxon>Methylotuvimicrobium</taxon>
    </lineage>
</organism>
<keyword evidence="2" id="KW-0680">Restriction system</keyword>
<evidence type="ECO:0000256" key="2">
    <source>
        <dbReference type="ARBA" id="ARBA00022747"/>
    </source>
</evidence>
<evidence type="ECO:0000259" key="4">
    <source>
        <dbReference type="Pfam" id="PF01420"/>
    </source>
</evidence>
<dbReference type="InterPro" id="IPR044946">
    <property type="entry name" value="Restrct_endonuc_typeI_TRD_sf"/>
</dbReference>
<dbReference type="PANTHER" id="PTHR30408:SF12">
    <property type="entry name" value="TYPE I RESTRICTION ENZYME MJAVIII SPECIFICITY SUBUNIT"/>
    <property type="match status" value="1"/>
</dbReference>
<keyword evidence="5" id="KW-0255">Endonuclease</keyword>
<comment type="similarity">
    <text evidence="1">Belongs to the type-I restriction system S methylase family.</text>
</comment>
<name>A0A4P9UJ44_METBY</name>
<dbReference type="REBASE" id="341831">
    <property type="entry name" value="S.Mbu5GB1CORF2125P"/>
</dbReference>
<gene>
    <name evidence="5" type="ORF">EQU24_02130</name>
</gene>
<accession>A0A4P9UJ44</accession>
<sequence length="398" mass="44581">MSLQIRKLQSLISQNGLFADGDWVESKDQDPNGEVRLIQLADIGTGEFVDKSNRFMTMDKAKLLRCTFLEPGDILIARMPDPIGRACIFPGSNKPCVTVVDVCIMRPLSSDVDSRWLMHTINSKKFNNHILNFVTGTTRQRISRGNLAKLEIPLPPLPEQKRIAAILDKADSLRRKNQQAIQLADKFLRAVFLDMFGDPVTNPKGWDVKELDYCLIFLTSGARGWAKHYSGSGDKFIRIQNVSKNKLLLNDLAYVNAPDGAEANRTKTQIGDVLLSITADLGRAAVVIEEIAGSYINQHLALLRVKQNKLNPRYLAAYLSSEAGVTQFKAKNKSAVKAGLNFTDIRTLNILLPPIELQNKYEELYKKVTFSINYKQESLQFSESLFKSLSQKAFSGEL</sequence>
<keyword evidence="5" id="KW-0378">Hydrolase</keyword>
<dbReference type="KEGG" id="mbur:EQU24_02130"/>
<dbReference type="STRING" id="675511.GCA_000341735_02577"/>
<dbReference type="Pfam" id="PF01420">
    <property type="entry name" value="Methylase_S"/>
    <property type="match status" value="2"/>
</dbReference>
<dbReference type="SUPFAM" id="SSF116734">
    <property type="entry name" value="DNA methylase specificity domain"/>
    <property type="match status" value="2"/>
</dbReference>
<feature type="domain" description="Type I restriction modification DNA specificity" evidence="4">
    <location>
        <begin position="70"/>
        <end position="179"/>
    </location>
</feature>
<dbReference type="OrthoDB" id="398435at2"/>
<protein>
    <submittedName>
        <fullName evidence="5">Restriction endonuclease subunit S</fullName>
    </submittedName>
</protein>
<dbReference type="InterPro" id="IPR000055">
    <property type="entry name" value="Restrct_endonuc_typeI_TRD"/>
</dbReference>
<keyword evidence="3" id="KW-0238">DNA-binding</keyword>
<dbReference type="Gene3D" id="3.90.220.20">
    <property type="entry name" value="DNA methylase specificity domains"/>
    <property type="match status" value="2"/>
</dbReference>
<proteinExistence type="inferred from homology"/>
<dbReference type="GO" id="GO:0003677">
    <property type="term" value="F:DNA binding"/>
    <property type="evidence" value="ECO:0007669"/>
    <property type="project" value="UniProtKB-KW"/>
</dbReference>
<dbReference type="Proteomes" id="UP000305881">
    <property type="component" value="Chromosome"/>
</dbReference>
<evidence type="ECO:0000256" key="3">
    <source>
        <dbReference type="ARBA" id="ARBA00023125"/>
    </source>
</evidence>
<dbReference type="InterPro" id="IPR052021">
    <property type="entry name" value="Type-I_RS_S_subunit"/>
</dbReference>
<dbReference type="RefSeq" id="WP_017841082.1">
    <property type="nucleotide sequence ID" value="NZ_CP035467.1"/>
</dbReference>
<keyword evidence="6" id="KW-1185">Reference proteome</keyword>